<reference evidence="1 2" key="1">
    <citation type="journal article" date="2023" name="ACS Omega">
        <title>Identification of the Neoaspergillic Acid Biosynthesis Gene Cluster by Establishing an In Vitro CRISPR-Ribonucleoprotein Genetic System in Aspergillus melleus.</title>
        <authorList>
            <person name="Yuan B."/>
            <person name="Grau M.F."/>
            <person name="Murata R.M."/>
            <person name="Torok T."/>
            <person name="Venkateswaran K."/>
            <person name="Stajich J.E."/>
            <person name="Wang C.C.C."/>
        </authorList>
    </citation>
    <scope>NUCLEOTIDE SEQUENCE [LARGE SCALE GENOMIC DNA]</scope>
    <source>
        <strain evidence="1 2">IMV 1140</strain>
    </source>
</reference>
<proteinExistence type="predicted"/>
<evidence type="ECO:0000313" key="1">
    <source>
        <dbReference type="EMBL" id="KAK1143879.1"/>
    </source>
</evidence>
<accession>A0ACC3B0N8</accession>
<name>A0ACC3B0N8_9EURO</name>
<evidence type="ECO:0000313" key="2">
    <source>
        <dbReference type="Proteomes" id="UP001177260"/>
    </source>
</evidence>
<comment type="caution">
    <text evidence="1">The sequence shown here is derived from an EMBL/GenBank/DDBJ whole genome shotgun (WGS) entry which is preliminary data.</text>
</comment>
<dbReference type="EMBL" id="JAOPJF010000035">
    <property type="protein sequence ID" value="KAK1143879.1"/>
    <property type="molecule type" value="Genomic_DNA"/>
</dbReference>
<dbReference type="Proteomes" id="UP001177260">
    <property type="component" value="Unassembled WGS sequence"/>
</dbReference>
<organism evidence="1 2">
    <name type="scientific">Aspergillus melleus</name>
    <dbReference type="NCBI Taxonomy" id="138277"/>
    <lineage>
        <taxon>Eukaryota</taxon>
        <taxon>Fungi</taxon>
        <taxon>Dikarya</taxon>
        <taxon>Ascomycota</taxon>
        <taxon>Pezizomycotina</taxon>
        <taxon>Eurotiomycetes</taxon>
        <taxon>Eurotiomycetidae</taxon>
        <taxon>Eurotiales</taxon>
        <taxon>Aspergillaceae</taxon>
        <taxon>Aspergillus</taxon>
        <taxon>Aspergillus subgen. Circumdati</taxon>
    </lineage>
</organism>
<keyword evidence="2" id="KW-1185">Reference proteome</keyword>
<sequence length="279" mass="30287">MKATFALRALFLLAQYSLTSAQQTLKTLNIVAHQDDDLLFLSPDLLHNVQGGAGVRTVFLTAGDAGQGFDYWNGRQEGSLAAYAQMAGVANEWTESDAGVPDADIPLYTLNGRDDISLAFLQLPDGGLDGTGWDSTGHVSLLQLWDGDIDSIESITGSTEYSKDKLLTSLAWLIEGYDPLRINTLDYVYDVDINRDHPDHSVTGFFADNAASQSTSNAEVVGYIGYPTKDMTPNVSGTDLTQKQDAFWTYAGYDAGTCGSPEACGGRPELQWLSRMYIL</sequence>
<protein>
    <submittedName>
        <fullName evidence="1">Uncharacterized protein</fullName>
    </submittedName>
</protein>
<gene>
    <name evidence="1" type="ORF">N8T08_005994</name>
</gene>